<dbReference type="EMBL" id="KZ678132">
    <property type="protein sequence ID" value="PSN69807.1"/>
    <property type="molecule type" value="Genomic_DNA"/>
</dbReference>
<reference evidence="1 2" key="1">
    <citation type="journal article" date="2018" name="Front. Microbiol.">
        <title>Genome-Wide Analysis of Corynespora cassiicola Leaf Fall Disease Putative Effectors.</title>
        <authorList>
            <person name="Lopez D."/>
            <person name="Ribeiro S."/>
            <person name="Label P."/>
            <person name="Fumanal B."/>
            <person name="Venisse J.S."/>
            <person name="Kohler A."/>
            <person name="de Oliveira R.R."/>
            <person name="Labutti K."/>
            <person name="Lipzen A."/>
            <person name="Lail K."/>
            <person name="Bauer D."/>
            <person name="Ohm R.A."/>
            <person name="Barry K.W."/>
            <person name="Spatafora J."/>
            <person name="Grigoriev I.V."/>
            <person name="Martin F.M."/>
            <person name="Pujade-Renaud V."/>
        </authorList>
    </citation>
    <scope>NUCLEOTIDE SEQUENCE [LARGE SCALE GENOMIC DNA]</scope>
    <source>
        <strain evidence="1 2">Philippines</strain>
    </source>
</reference>
<keyword evidence="2" id="KW-1185">Reference proteome</keyword>
<dbReference type="Proteomes" id="UP000240883">
    <property type="component" value="Unassembled WGS sequence"/>
</dbReference>
<organism evidence="1 2">
    <name type="scientific">Corynespora cassiicola Philippines</name>
    <dbReference type="NCBI Taxonomy" id="1448308"/>
    <lineage>
        <taxon>Eukaryota</taxon>
        <taxon>Fungi</taxon>
        <taxon>Dikarya</taxon>
        <taxon>Ascomycota</taxon>
        <taxon>Pezizomycotina</taxon>
        <taxon>Dothideomycetes</taxon>
        <taxon>Pleosporomycetidae</taxon>
        <taxon>Pleosporales</taxon>
        <taxon>Corynesporascaceae</taxon>
        <taxon>Corynespora</taxon>
    </lineage>
</organism>
<dbReference type="PANTHER" id="PTHR39598">
    <property type="entry name" value="AUSTINOL SYNTHESIS PROTEIN F-RELATED"/>
    <property type="match status" value="1"/>
</dbReference>
<dbReference type="STRING" id="1448308.A0A2T2NWL7"/>
<name>A0A2T2NWL7_CORCC</name>
<dbReference type="AlphaFoldDB" id="A0A2T2NWL7"/>
<dbReference type="Gene3D" id="3.10.450.50">
    <property type="match status" value="1"/>
</dbReference>
<proteinExistence type="predicted"/>
<dbReference type="OrthoDB" id="3758478at2759"/>
<dbReference type="InterPro" id="IPR050977">
    <property type="entry name" value="Fungal_Meroterpenoid_Isomerase"/>
</dbReference>
<sequence length="166" mass="18618">MPSKERKTADALVSAFNALDPAAIIALRTASCTRVILPQSLEHQPQSNDRYLANLTAMRSIFTTFKVSVNDVIEGTSIDEKGDSRTKIVMFVNARGDTPVGEYKNEYVWRMAFEEDEHGEAKISEWTEYVDVGMARDFYPRLIGEVRRRAAEKEASVKVHDSSVAS</sequence>
<accession>A0A2T2NWL7</accession>
<evidence type="ECO:0000313" key="2">
    <source>
        <dbReference type="Proteomes" id="UP000240883"/>
    </source>
</evidence>
<gene>
    <name evidence="1" type="ORF">BS50DRAFT_631778</name>
</gene>
<protein>
    <recommendedName>
        <fullName evidence="3">SnoaL-like domain-containing protein</fullName>
    </recommendedName>
</protein>
<evidence type="ECO:0000313" key="1">
    <source>
        <dbReference type="EMBL" id="PSN69807.1"/>
    </source>
</evidence>
<evidence type="ECO:0008006" key="3">
    <source>
        <dbReference type="Google" id="ProtNLM"/>
    </source>
</evidence>
<dbReference type="PANTHER" id="PTHR39598:SF1">
    <property type="entry name" value="AUSTINOID BIOSYNTHESIS CLUSTERS PROTEIN F-RELATED"/>
    <property type="match status" value="1"/>
</dbReference>